<feature type="transmembrane region" description="Helical" evidence="1">
    <location>
        <begin position="90"/>
        <end position="108"/>
    </location>
</feature>
<keyword evidence="1" id="KW-0812">Transmembrane</keyword>
<sequence length="115" mass="12690">MNNFSFDELQKKDLLTALGLWLMVEVVSFVLFPSLGLINPGARLRAWFLLSIPFGLGGAALLSMSSRFVATAGYRPQRKLSELIGQFGGWIGLAGILFPFVMVCLEFFSNLNLSK</sequence>
<evidence type="ECO:0000256" key="1">
    <source>
        <dbReference type="SAM" id="Phobius"/>
    </source>
</evidence>
<keyword evidence="1" id="KW-0472">Membrane</keyword>
<dbReference type="Proteomes" id="UP000217895">
    <property type="component" value="Chromosome"/>
</dbReference>
<evidence type="ECO:0000313" key="2">
    <source>
        <dbReference type="EMBL" id="BAY55609.1"/>
    </source>
</evidence>
<accession>A0A1Z4JFS3</accession>
<feature type="transmembrane region" description="Helical" evidence="1">
    <location>
        <begin position="20"/>
        <end position="39"/>
    </location>
</feature>
<organism evidence="2 3">
    <name type="scientific">Leptolyngbya boryana NIES-2135</name>
    <dbReference type="NCBI Taxonomy" id="1973484"/>
    <lineage>
        <taxon>Bacteria</taxon>
        <taxon>Bacillati</taxon>
        <taxon>Cyanobacteriota</taxon>
        <taxon>Cyanophyceae</taxon>
        <taxon>Leptolyngbyales</taxon>
        <taxon>Leptolyngbyaceae</taxon>
        <taxon>Leptolyngbya group</taxon>
        <taxon>Leptolyngbya</taxon>
    </lineage>
</organism>
<proteinExistence type="predicted"/>
<gene>
    <name evidence="2" type="ORF">NIES2135_24330</name>
</gene>
<evidence type="ECO:0000313" key="3">
    <source>
        <dbReference type="Proteomes" id="UP000217895"/>
    </source>
</evidence>
<keyword evidence="3" id="KW-1185">Reference proteome</keyword>
<reference evidence="2 3" key="1">
    <citation type="submission" date="2017-06" db="EMBL/GenBank/DDBJ databases">
        <title>Genome sequencing of cyanobaciteial culture collection at National Institute for Environmental Studies (NIES).</title>
        <authorList>
            <person name="Hirose Y."/>
            <person name="Shimura Y."/>
            <person name="Fujisawa T."/>
            <person name="Nakamura Y."/>
            <person name="Kawachi M."/>
        </authorList>
    </citation>
    <scope>NUCLEOTIDE SEQUENCE [LARGE SCALE GENOMIC DNA]</scope>
    <source>
        <strain evidence="2 3">NIES-2135</strain>
    </source>
</reference>
<name>A0A1Z4JFS3_LEPBY</name>
<protein>
    <submittedName>
        <fullName evidence="2">Uncharacterized protein</fullName>
    </submittedName>
</protein>
<feature type="transmembrane region" description="Helical" evidence="1">
    <location>
        <begin position="46"/>
        <end position="70"/>
    </location>
</feature>
<dbReference type="AlphaFoldDB" id="A0A1Z4JFS3"/>
<dbReference type="EMBL" id="AP018203">
    <property type="protein sequence ID" value="BAY55609.1"/>
    <property type="molecule type" value="Genomic_DNA"/>
</dbReference>
<keyword evidence="1" id="KW-1133">Transmembrane helix</keyword>